<dbReference type="AlphaFoldDB" id="A0A369T9K9"/>
<gene>
    <name evidence="1" type="ORF">DRB17_15190</name>
</gene>
<comment type="caution">
    <text evidence="1">The sequence shown here is derived from an EMBL/GenBank/DDBJ whole genome shotgun (WGS) entry which is preliminary data.</text>
</comment>
<protein>
    <submittedName>
        <fullName evidence="1">Uncharacterized protein</fullName>
    </submittedName>
</protein>
<reference evidence="1 2" key="1">
    <citation type="submission" date="2018-07" db="EMBL/GenBank/DDBJ databases">
        <title>Venubactetium sediminum gen. nov., sp. nov., isolated from a marine solar saltern.</title>
        <authorList>
            <person name="Wang S."/>
        </authorList>
    </citation>
    <scope>NUCLEOTIDE SEQUENCE [LARGE SCALE GENOMIC DNA]</scope>
    <source>
        <strain evidence="1 2">WD2A32</strain>
    </source>
</reference>
<evidence type="ECO:0000313" key="1">
    <source>
        <dbReference type="EMBL" id="RDD61065.1"/>
    </source>
</evidence>
<organism evidence="1 2">
    <name type="scientific">Ferruginivarius sediminum</name>
    <dbReference type="NCBI Taxonomy" id="2661937"/>
    <lineage>
        <taxon>Bacteria</taxon>
        <taxon>Pseudomonadati</taxon>
        <taxon>Pseudomonadota</taxon>
        <taxon>Alphaproteobacteria</taxon>
        <taxon>Rhodospirillales</taxon>
        <taxon>Rhodospirillaceae</taxon>
        <taxon>Ferruginivarius</taxon>
    </lineage>
</organism>
<dbReference type="Proteomes" id="UP000253941">
    <property type="component" value="Unassembled WGS sequence"/>
</dbReference>
<accession>A0A369T9K9</accession>
<keyword evidence="2" id="KW-1185">Reference proteome</keyword>
<proteinExistence type="predicted"/>
<name>A0A369T9K9_9PROT</name>
<sequence>MWIRPEIQDDFSPEDIIEEAMGDYVLEFLLAVEFDDRQRAAQAHLMSVMLIDGGSFIGDLDGIYDLRFGIREKQVGNEFIVGEPDFSRARSRRCIHRNDRGRVLDLVCSAVRMLLEHVEPAGVTMTTYDRYLPMKAISEVSKDMPDAGGPGVRALPRLHRSRRAEPLVPHALACRYR</sequence>
<dbReference type="EMBL" id="QPMH01000016">
    <property type="protein sequence ID" value="RDD61065.1"/>
    <property type="molecule type" value="Genomic_DNA"/>
</dbReference>
<evidence type="ECO:0000313" key="2">
    <source>
        <dbReference type="Proteomes" id="UP000253941"/>
    </source>
</evidence>